<sequence>MNTTHLSKLPRAELQKLAQTHGVKANAKTTAIIDRLCELFPQGVPRVVKPLPSKKRFSSVAPPPLAPRAPKRRARAASPDTTESNAIQRPPSTEHAGPSGATTDPPTAVRPSSSHGLASPPATPPPPPDAQEPVDPDFLKQLLAMVDSIAEENRQDAARVPIIQAKAQQLLEACEHQREKLLIARARRERLQNYILCRQTGEAKGPRDVAAEPEAGEPLEGLQDYDYDDASSELHRIPGMLSPEFPSSDDDFAAALFEDRKRRRVMVEDDDDDDEPSAKRFVTPTRRTPRSAVKLQAVSAGSGSFSSNEELDRSRVLDILNDGEMDNGDEDEQGSGEPAQLAQTKSTGGSRSSRNTNLSIGEAVPSSKPASRRGSRQPSQRLSRTASHAS</sequence>
<gene>
    <name evidence="1" type="ORF">FA95DRAFT_1564136</name>
</gene>
<dbReference type="EMBL" id="MU276055">
    <property type="protein sequence ID" value="KAI0042635.1"/>
    <property type="molecule type" value="Genomic_DNA"/>
</dbReference>
<dbReference type="Proteomes" id="UP000814033">
    <property type="component" value="Unassembled WGS sequence"/>
</dbReference>
<organism evidence="1 2">
    <name type="scientific">Auriscalpium vulgare</name>
    <dbReference type="NCBI Taxonomy" id="40419"/>
    <lineage>
        <taxon>Eukaryota</taxon>
        <taxon>Fungi</taxon>
        <taxon>Dikarya</taxon>
        <taxon>Basidiomycota</taxon>
        <taxon>Agaricomycotina</taxon>
        <taxon>Agaricomycetes</taxon>
        <taxon>Russulales</taxon>
        <taxon>Auriscalpiaceae</taxon>
        <taxon>Auriscalpium</taxon>
    </lineage>
</organism>
<name>A0ACB8RF40_9AGAM</name>
<keyword evidence="2" id="KW-1185">Reference proteome</keyword>
<reference evidence="1" key="2">
    <citation type="journal article" date="2022" name="New Phytol.">
        <title>Evolutionary transition to the ectomycorrhizal habit in the genomes of a hyperdiverse lineage of mushroom-forming fungi.</title>
        <authorList>
            <person name="Looney B."/>
            <person name="Miyauchi S."/>
            <person name="Morin E."/>
            <person name="Drula E."/>
            <person name="Courty P.E."/>
            <person name="Kohler A."/>
            <person name="Kuo A."/>
            <person name="LaButti K."/>
            <person name="Pangilinan J."/>
            <person name="Lipzen A."/>
            <person name="Riley R."/>
            <person name="Andreopoulos W."/>
            <person name="He G."/>
            <person name="Johnson J."/>
            <person name="Nolan M."/>
            <person name="Tritt A."/>
            <person name="Barry K.W."/>
            <person name="Grigoriev I.V."/>
            <person name="Nagy L.G."/>
            <person name="Hibbett D."/>
            <person name="Henrissat B."/>
            <person name="Matheny P.B."/>
            <person name="Labbe J."/>
            <person name="Martin F.M."/>
        </authorList>
    </citation>
    <scope>NUCLEOTIDE SEQUENCE</scope>
    <source>
        <strain evidence="1">FP105234-sp</strain>
    </source>
</reference>
<protein>
    <submittedName>
        <fullName evidence="1">Uncharacterized protein</fullName>
    </submittedName>
</protein>
<proteinExistence type="predicted"/>
<comment type="caution">
    <text evidence="1">The sequence shown here is derived from an EMBL/GenBank/DDBJ whole genome shotgun (WGS) entry which is preliminary data.</text>
</comment>
<evidence type="ECO:0000313" key="1">
    <source>
        <dbReference type="EMBL" id="KAI0042635.1"/>
    </source>
</evidence>
<evidence type="ECO:0000313" key="2">
    <source>
        <dbReference type="Proteomes" id="UP000814033"/>
    </source>
</evidence>
<reference evidence="1" key="1">
    <citation type="submission" date="2021-02" db="EMBL/GenBank/DDBJ databases">
        <authorList>
            <consortium name="DOE Joint Genome Institute"/>
            <person name="Ahrendt S."/>
            <person name="Looney B.P."/>
            <person name="Miyauchi S."/>
            <person name="Morin E."/>
            <person name="Drula E."/>
            <person name="Courty P.E."/>
            <person name="Chicoki N."/>
            <person name="Fauchery L."/>
            <person name="Kohler A."/>
            <person name="Kuo A."/>
            <person name="Labutti K."/>
            <person name="Pangilinan J."/>
            <person name="Lipzen A."/>
            <person name="Riley R."/>
            <person name="Andreopoulos W."/>
            <person name="He G."/>
            <person name="Johnson J."/>
            <person name="Barry K.W."/>
            <person name="Grigoriev I.V."/>
            <person name="Nagy L."/>
            <person name="Hibbett D."/>
            <person name="Henrissat B."/>
            <person name="Matheny P.B."/>
            <person name="Labbe J."/>
            <person name="Martin F."/>
        </authorList>
    </citation>
    <scope>NUCLEOTIDE SEQUENCE</scope>
    <source>
        <strain evidence="1">FP105234-sp</strain>
    </source>
</reference>
<accession>A0ACB8RF40</accession>